<evidence type="ECO:0000256" key="3">
    <source>
        <dbReference type="ARBA" id="ARBA00022840"/>
    </source>
</evidence>
<dbReference type="PIRSF" id="PIRSF005719">
    <property type="entry name" value="SMC"/>
    <property type="match status" value="1"/>
</dbReference>
<accession>A0ABX5LLP6</accession>
<organism evidence="8 9">
    <name type="scientific">Hallerella porci</name>
    <dbReference type="NCBI Taxonomy" id="1945871"/>
    <lineage>
        <taxon>Bacteria</taxon>
        <taxon>Pseudomonadati</taxon>
        <taxon>Fibrobacterota</taxon>
        <taxon>Fibrobacteria</taxon>
        <taxon>Fibrobacterales</taxon>
        <taxon>Fibrobacteraceae</taxon>
        <taxon>Hallerella</taxon>
    </lineage>
</organism>
<comment type="caution">
    <text evidence="8">The sequence shown here is derived from an EMBL/GenBank/DDBJ whole genome shotgun (WGS) entry which is preliminary data.</text>
</comment>
<dbReference type="Gene3D" id="1.20.1060.20">
    <property type="match status" value="1"/>
</dbReference>
<dbReference type="Pfam" id="PF06470">
    <property type="entry name" value="SMC_hinge"/>
    <property type="match status" value="1"/>
</dbReference>
<dbReference type="Gene3D" id="3.30.70.1620">
    <property type="match status" value="1"/>
</dbReference>
<evidence type="ECO:0000256" key="2">
    <source>
        <dbReference type="ARBA" id="ARBA00022741"/>
    </source>
</evidence>
<dbReference type="InterPro" id="IPR010935">
    <property type="entry name" value="SMC_hinge"/>
</dbReference>
<keyword evidence="1 6" id="KW-0963">Cytoplasm</keyword>
<keyword evidence="5 6" id="KW-0238">DNA-binding</keyword>
<gene>
    <name evidence="6" type="primary">smc</name>
    <name evidence="8" type="ORF">B0H50_107100</name>
</gene>
<dbReference type="PANTHER" id="PTHR43977">
    <property type="entry name" value="STRUCTURAL MAINTENANCE OF CHROMOSOMES PROTEIN 3"/>
    <property type="match status" value="1"/>
</dbReference>
<keyword evidence="2 6" id="KW-0547">Nucleotide-binding</keyword>
<proteinExistence type="inferred from homology"/>
<dbReference type="NCBIfam" id="TIGR02168">
    <property type="entry name" value="SMC_prok_B"/>
    <property type="match status" value="1"/>
</dbReference>
<dbReference type="InterPro" id="IPR027417">
    <property type="entry name" value="P-loop_NTPase"/>
</dbReference>
<evidence type="ECO:0000256" key="1">
    <source>
        <dbReference type="ARBA" id="ARBA00022490"/>
    </source>
</evidence>
<dbReference type="SMART" id="SM00968">
    <property type="entry name" value="SMC_hinge"/>
    <property type="match status" value="1"/>
</dbReference>
<feature type="binding site" evidence="6">
    <location>
        <begin position="33"/>
        <end position="40"/>
    </location>
    <ligand>
        <name>ATP</name>
        <dbReference type="ChEBI" id="CHEBI:30616"/>
    </ligand>
</feature>
<feature type="domain" description="SMC hinge" evidence="7">
    <location>
        <begin position="519"/>
        <end position="630"/>
    </location>
</feature>
<evidence type="ECO:0000313" key="8">
    <source>
        <dbReference type="EMBL" id="PWL03341.1"/>
    </source>
</evidence>
<dbReference type="Gene3D" id="6.10.140.1720">
    <property type="match status" value="1"/>
</dbReference>
<dbReference type="SUPFAM" id="SSF52540">
    <property type="entry name" value="P-loop containing nucleoside triphosphate hydrolases"/>
    <property type="match status" value="1"/>
</dbReference>
<feature type="coiled-coil region" evidence="6">
    <location>
        <begin position="277"/>
        <end position="502"/>
    </location>
</feature>
<keyword evidence="4 6" id="KW-0175">Coiled coil</keyword>
<evidence type="ECO:0000256" key="4">
    <source>
        <dbReference type="ARBA" id="ARBA00023054"/>
    </source>
</evidence>
<comment type="similarity">
    <text evidence="6">Belongs to the SMC family.</text>
</comment>
<evidence type="ECO:0000313" key="9">
    <source>
        <dbReference type="Proteomes" id="UP000245523"/>
    </source>
</evidence>
<reference evidence="8 9" key="1">
    <citation type="submission" date="2018-05" db="EMBL/GenBank/DDBJ databases">
        <title>Animal gut microbial communities from fecal samples from Wisconsin, USA.</title>
        <authorList>
            <person name="Neumann A."/>
        </authorList>
    </citation>
    <scope>NUCLEOTIDE SEQUENCE [LARGE SCALE GENOMIC DNA]</scope>
    <source>
        <strain evidence="8 9">UWS4</strain>
    </source>
</reference>
<dbReference type="InterPro" id="IPR036277">
    <property type="entry name" value="SMC_hinge_sf"/>
</dbReference>
<dbReference type="Gene3D" id="3.40.50.300">
    <property type="entry name" value="P-loop containing nucleotide triphosphate hydrolases"/>
    <property type="match status" value="2"/>
</dbReference>
<dbReference type="HAMAP" id="MF_01894">
    <property type="entry name" value="Smc_prok"/>
    <property type="match status" value="1"/>
</dbReference>
<feature type="coiled-coil region" evidence="6">
    <location>
        <begin position="917"/>
        <end position="1014"/>
    </location>
</feature>
<dbReference type="InterPro" id="IPR003395">
    <property type="entry name" value="RecF/RecN/SMC_N"/>
</dbReference>
<dbReference type="Pfam" id="PF02463">
    <property type="entry name" value="SMC_N"/>
    <property type="match status" value="1"/>
</dbReference>
<protein>
    <recommendedName>
        <fullName evidence="6">Chromosome partition protein Smc</fullName>
    </recommendedName>
</protein>
<feature type="coiled-coil region" evidence="6">
    <location>
        <begin position="168"/>
        <end position="209"/>
    </location>
</feature>
<comment type="subunit">
    <text evidence="6">Homodimer.</text>
</comment>
<name>A0ABX5LLP6_9BACT</name>
<sequence>MKITKLKIFGFKSFAQRTEITFPGNGLTAVVGPNGAGKSNIVDSIRWVLGEQRASVLRMDKMQSVIFSGTEERAAMSIAEVSLVIDNSNGDLASEYSEVMVTRRAHRDGLTEYLINNQECRLKDIQNLFFDSGLGSGNYSQMNETMIRNVLADSPEYRRTLFEEAAGVSKYKKQRKETISQLDRVRADMERVEDNLRHERATVRQYEKQAEKANEWKRLRSRLRELDLSVSLDRHEDNRKNLAVLNDAKTRVSHEQESDKTRLSELEAKIAERQLVIAGDEENLRGLENEVKKQELELNDLNNEIARNREMQGNAEMNRQKYRDEIVDAERRIGLLKEERTKLEEETQALGSEDALSEKQLELAREEEALQVLRDDVDDLREESRTLSDKRIACINKANNLRSRWQREDAESEMLRANVQKWQADITDLENKKSESNETLASIATGIEDAQREIENLQERKSVQEEEIENLAAALSAEDEKIVQAKSRKAALESRIEVLENMNSDAGSGVDYLLNSRASEVKGLLGSLITVDPQYANAVEFALGRSLNAVVADASQLDSLLGALDSASAGNAMIAFANGNSAVAEFPLRPGVIGVASKFVKADSAILPIVEKLLARSILVENFAVAKSLAQEFAAEDYWFLSLDGRYVSSSGLVLGGRGKSEAPGVLARKAEVEKDLEELENLKAEIERLADGRERLNERLEESRAMLSETGESIREAEEQIRSGNAAEKIHRGMLTDLERRMANLETSLRDAESKIEKFSAERSDDAELAKAEEESKSIEDEYAKVMDTLTEKDQIYKDKEDDVREMRNQLGSAQSTLQNNLHRIASIAEQVRLFEDIIAGRNREIEKIDLQKEELSKKENEIAEKVQSKDEELRKKEEERDVARERYNVVAGDVNDWRSEVRDINSKLLNRSNDINDLTLRINALGTNIDRMKERIFAEWEVDIDHAEDVTRVEYEEKEAKKEISELRSQIKSLGPVNVDIMEDFDAEKARLAEVEKQFDDLDQARASLERTIAKLDGIARDRFLETFRNIQKNFQDVFSRIMINGEAKLSLQDGVDPLEAAIEVNARPTGKKMRGVTALSGGERALTAVSLLFAIYMEKPSPYCVLDEVDGPLDDANIGRFMELLRHFSNQTQFILVTHNKRTMAAADMLYGVTQEIKGISRIASVKLDDAVALELHKQ</sequence>
<dbReference type="Proteomes" id="UP000245523">
    <property type="component" value="Unassembled WGS sequence"/>
</dbReference>
<evidence type="ECO:0000259" key="7">
    <source>
        <dbReference type="SMART" id="SM00968"/>
    </source>
</evidence>
<keyword evidence="3 6" id="KW-0067">ATP-binding</keyword>
<comment type="domain">
    <text evidence="6">Contains large globular domains required for ATP hydrolysis at each terminus and a third globular domain forming a flexible hinge near the middle of the molecule. These domains are separated by coiled-coil structures.</text>
</comment>
<comment type="subcellular location">
    <subcellularLocation>
        <location evidence="6">Cytoplasm</location>
    </subcellularLocation>
</comment>
<dbReference type="InterPro" id="IPR011890">
    <property type="entry name" value="SMC_prok"/>
</dbReference>
<evidence type="ECO:0000256" key="6">
    <source>
        <dbReference type="HAMAP-Rule" id="MF_01894"/>
    </source>
</evidence>
<dbReference type="SUPFAM" id="SSF75553">
    <property type="entry name" value="Smc hinge domain"/>
    <property type="match status" value="1"/>
</dbReference>
<feature type="coiled-coil region" evidence="6">
    <location>
        <begin position="666"/>
        <end position="888"/>
    </location>
</feature>
<dbReference type="EMBL" id="QGHD01000007">
    <property type="protein sequence ID" value="PWL03341.1"/>
    <property type="molecule type" value="Genomic_DNA"/>
</dbReference>
<keyword evidence="9" id="KW-1185">Reference proteome</keyword>
<dbReference type="RefSeq" id="WP_109587377.1">
    <property type="nucleotide sequence ID" value="NZ_QGHD01000007.1"/>
</dbReference>
<evidence type="ECO:0000256" key="5">
    <source>
        <dbReference type="ARBA" id="ARBA00023125"/>
    </source>
</evidence>
<dbReference type="InterPro" id="IPR024704">
    <property type="entry name" value="SMC"/>
</dbReference>
<comment type="function">
    <text evidence="6">Required for chromosome condensation and partitioning.</text>
</comment>